<proteinExistence type="predicted"/>
<evidence type="ECO:0000313" key="2">
    <source>
        <dbReference type="EMBL" id="TRW21437.1"/>
    </source>
</evidence>
<dbReference type="RefSeq" id="WP_143375278.1">
    <property type="nucleotide sequence ID" value="NZ_VJVZ01000020.1"/>
</dbReference>
<keyword evidence="1" id="KW-0472">Membrane</keyword>
<dbReference type="OrthoDB" id="1342583at2"/>
<feature type="transmembrane region" description="Helical" evidence="1">
    <location>
        <begin position="79"/>
        <end position="98"/>
    </location>
</feature>
<accession>A0A552UTC7</accession>
<organism evidence="2 3">
    <name type="scientific">Flavobacterium zepuense</name>
    <dbReference type="NCBI Taxonomy" id="2593302"/>
    <lineage>
        <taxon>Bacteria</taxon>
        <taxon>Pseudomonadati</taxon>
        <taxon>Bacteroidota</taxon>
        <taxon>Flavobacteriia</taxon>
        <taxon>Flavobacteriales</taxon>
        <taxon>Flavobacteriaceae</taxon>
        <taxon>Flavobacterium</taxon>
    </lineage>
</organism>
<reference evidence="2 3" key="1">
    <citation type="submission" date="2019-07" db="EMBL/GenBank/DDBJ databases">
        <title>Flavobacterium sp. nov., isolated from glacier ice.</title>
        <authorList>
            <person name="Liu Q."/>
            <person name="Xin Y.-H."/>
        </authorList>
    </citation>
    <scope>NUCLEOTIDE SEQUENCE [LARGE SCALE GENOMIC DNA]</scope>
    <source>
        <strain evidence="2 3">ZT4R6</strain>
    </source>
</reference>
<dbReference type="Proteomes" id="UP000320643">
    <property type="component" value="Unassembled WGS sequence"/>
</dbReference>
<dbReference type="AlphaFoldDB" id="A0A552UTC7"/>
<protein>
    <submittedName>
        <fullName evidence="2">Zinc ribbon domain-containing protein</fullName>
    </submittedName>
</protein>
<feature type="transmembrane region" description="Helical" evidence="1">
    <location>
        <begin position="105"/>
        <end position="121"/>
    </location>
</feature>
<evidence type="ECO:0000256" key="1">
    <source>
        <dbReference type="SAM" id="Phobius"/>
    </source>
</evidence>
<feature type="transmembrane region" description="Helical" evidence="1">
    <location>
        <begin position="45"/>
        <end position="67"/>
    </location>
</feature>
<feature type="transmembrane region" description="Helical" evidence="1">
    <location>
        <begin position="141"/>
        <end position="162"/>
    </location>
</feature>
<name>A0A552UTC7_9FLAO</name>
<gene>
    <name evidence="2" type="ORF">FMM05_20390</name>
</gene>
<keyword evidence="1" id="KW-1133">Transmembrane helix</keyword>
<keyword evidence="3" id="KW-1185">Reference proteome</keyword>
<keyword evidence="1" id="KW-0812">Transmembrane</keyword>
<comment type="caution">
    <text evidence="2">The sequence shown here is derived from an EMBL/GenBank/DDBJ whole genome shotgun (WGS) entry which is preliminary data.</text>
</comment>
<sequence length="170" mass="18489">MKPCTRCGNLLADDATYCDNCNTEQPKRFDEFEIQVPQSATFLKVLCILTIVGVAFTLISSAVSLTMDAGAPIEGMQSFYIVAFVAALAKLIAAILMLQRKLMGLYVYSVAAVIAIAIQIYSVSLTADYMNAKMGDMGDTILIATTAITVLIALTFLILYWLPVNRKLLS</sequence>
<evidence type="ECO:0000313" key="3">
    <source>
        <dbReference type="Proteomes" id="UP000320643"/>
    </source>
</evidence>
<dbReference type="EMBL" id="VJVZ01000020">
    <property type="protein sequence ID" value="TRW21437.1"/>
    <property type="molecule type" value="Genomic_DNA"/>
</dbReference>